<dbReference type="EMBL" id="MU005967">
    <property type="protein sequence ID" value="KAF2862223.1"/>
    <property type="molecule type" value="Genomic_DNA"/>
</dbReference>
<sequence>MGLSARERRRIKNLIDVLPPIETRGWDEAVDYHNALTVKPPVEHNVPMSAGGVSRVSYELEARKRFAQPLAQETQEIPSQSEVQARLEPISHCEGVTGTSPNTVQACAELVEQGLEVYVKELMGSLMTYAWSGSDGCIKPAKRRKLNSAEPPGNSPIDMRDVRLALDHNEPYLRRDPFMAETCQIKAPPRHKETANGRRQSTRMDAGNQEDTSWPGGGKRSREDLRRLLDGCLGA</sequence>
<evidence type="ECO:0000313" key="3">
    <source>
        <dbReference type="Proteomes" id="UP000799421"/>
    </source>
</evidence>
<dbReference type="InterPro" id="IPR024738">
    <property type="entry name" value="Hfi1/Tada1"/>
</dbReference>
<protein>
    <submittedName>
        <fullName evidence="2">Uncharacterized protein</fullName>
    </submittedName>
</protein>
<name>A0A6A7C4C9_9PEZI</name>
<evidence type="ECO:0000313" key="2">
    <source>
        <dbReference type="EMBL" id="KAF2862223.1"/>
    </source>
</evidence>
<feature type="region of interest" description="Disordered" evidence="1">
    <location>
        <begin position="183"/>
        <end position="235"/>
    </location>
</feature>
<reference evidence="2" key="1">
    <citation type="journal article" date="2020" name="Stud. Mycol.">
        <title>101 Dothideomycetes genomes: a test case for predicting lifestyles and emergence of pathogens.</title>
        <authorList>
            <person name="Haridas S."/>
            <person name="Albert R."/>
            <person name="Binder M."/>
            <person name="Bloem J."/>
            <person name="Labutti K."/>
            <person name="Salamov A."/>
            <person name="Andreopoulos B."/>
            <person name="Baker S."/>
            <person name="Barry K."/>
            <person name="Bills G."/>
            <person name="Bluhm B."/>
            <person name="Cannon C."/>
            <person name="Castanera R."/>
            <person name="Culley D."/>
            <person name="Daum C."/>
            <person name="Ezra D."/>
            <person name="Gonzalez J."/>
            <person name="Henrissat B."/>
            <person name="Kuo A."/>
            <person name="Liang C."/>
            <person name="Lipzen A."/>
            <person name="Lutzoni F."/>
            <person name="Magnuson J."/>
            <person name="Mondo S."/>
            <person name="Nolan M."/>
            <person name="Ohm R."/>
            <person name="Pangilinan J."/>
            <person name="Park H.-J."/>
            <person name="Ramirez L."/>
            <person name="Alfaro M."/>
            <person name="Sun H."/>
            <person name="Tritt A."/>
            <person name="Yoshinaga Y."/>
            <person name="Zwiers L.-H."/>
            <person name="Turgeon B."/>
            <person name="Goodwin S."/>
            <person name="Spatafora J."/>
            <person name="Crous P."/>
            <person name="Grigoriev I."/>
        </authorList>
    </citation>
    <scope>NUCLEOTIDE SEQUENCE</scope>
    <source>
        <strain evidence="2">CBS 480.64</strain>
    </source>
</reference>
<organism evidence="2 3">
    <name type="scientific">Piedraia hortae CBS 480.64</name>
    <dbReference type="NCBI Taxonomy" id="1314780"/>
    <lineage>
        <taxon>Eukaryota</taxon>
        <taxon>Fungi</taxon>
        <taxon>Dikarya</taxon>
        <taxon>Ascomycota</taxon>
        <taxon>Pezizomycotina</taxon>
        <taxon>Dothideomycetes</taxon>
        <taxon>Dothideomycetidae</taxon>
        <taxon>Capnodiales</taxon>
        <taxon>Piedraiaceae</taxon>
        <taxon>Piedraia</taxon>
    </lineage>
</organism>
<proteinExistence type="predicted"/>
<accession>A0A6A7C4C9</accession>
<evidence type="ECO:0000256" key="1">
    <source>
        <dbReference type="SAM" id="MobiDB-lite"/>
    </source>
</evidence>
<dbReference type="AlphaFoldDB" id="A0A6A7C4C9"/>
<dbReference type="Pfam" id="PF12767">
    <property type="entry name" value="SAGA-Tad1"/>
    <property type="match status" value="1"/>
</dbReference>
<dbReference type="GO" id="GO:0070461">
    <property type="term" value="C:SAGA-type complex"/>
    <property type="evidence" value="ECO:0007669"/>
    <property type="project" value="InterPro"/>
</dbReference>
<feature type="compositionally biased region" description="Basic and acidic residues" evidence="1">
    <location>
        <begin position="220"/>
        <end position="229"/>
    </location>
</feature>
<gene>
    <name evidence="2" type="ORF">K470DRAFT_256187</name>
</gene>
<keyword evidence="3" id="KW-1185">Reference proteome</keyword>
<dbReference type="Proteomes" id="UP000799421">
    <property type="component" value="Unassembled WGS sequence"/>
</dbReference>
<dbReference type="OrthoDB" id="10264870at2759"/>